<dbReference type="AlphaFoldDB" id="A0A8S3IZH1"/>
<evidence type="ECO:0000313" key="2">
    <source>
        <dbReference type="EMBL" id="CAF5207101.1"/>
    </source>
</evidence>
<accession>A0A8S3IZH1</accession>
<name>A0A8S3IZH1_9BILA</name>
<feature type="transmembrane region" description="Helical" evidence="1">
    <location>
        <begin position="38"/>
        <end position="61"/>
    </location>
</feature>
<reference evidence="2" key="1">
    <citation type="submission" date="2021-02" db="EMBL/GenBank/DDBJ databases">
        <authorList>
            <person name="Nowell W R."/>
        </authorList>
    </citation>
    <scope>NUCLEOTIDE SEQUENCE</scope>
</reference>
<organism evidence="2 3">
    <name type="scientific">Rotaria magnacalcarata</name>
    <dbReference type="NCBI Taxonomy" id="392030"/>
    <lineage>
        <taxon>Eukaryota</taxon>
        <taxon>Metazoa</taxon>
        <taxon>Spiralia</taxon>
        <taxon>Gnathifera</taxon>
        <taxon>Rotifera</taxon>
        <taxon>Eurotatoria</taxon>
        <taxon>Bdelloidea</taxon>
        <taxon>Philodinida</taxon>
        <taxon>Philodinidae</taxon>
        <taxon>Rotaria</taxon>
    </lineage>
</organism>
<keyword evidence="1" id="KW-0472">Membrane</keyword>
<dbReference type="EMBL" id="CAJOBJ010350128">
    <property type="protein sequence ID" value="CAF5207101.1"/>
    <property type="molecule type" value="Genomic_DNA"/>
</dbReference>
<comment type="caution">
    <text evidence="2">The sequence shown here is derived from an EMBL/GenBank/DDBJ whole genome shotgun (WGS) entry which is preliminary data.</text>
</comment>
<gene>
    <name evidence="2" type="ORF">GIL414_LOCUS78514</name>
</gene>
<keyword evidence="1" id="KW-0812">Transmembrane</keyword>
<feature type="non-terminal residue" evidence="2">
    <location>
        <position position="83"/>
    </location>
</feature>
<sequence length="83" mass="9830">MYYSLNNLFDWIVYILCLLTIITHAIDINAHTVFRARIHMYIASVTVLCIWFRFMVFFRTITISAKTLRSKLVEIKLGELVIM</sequence>
<evidence type="ECO:0000313" key="3">
    <source>
        <dbReference type="Proteomes" id="UP000681720"/>
    </source>
</evidence>
<protein>
    <submittedName>
        <fullName evidence="2">Uncharacterized protein</fullName>
    </submittedName>
</protein>
<proteinExistence type="predicted"/>
<evidence type="ECO:0000256" key="1">
    <source>
        <dbReference type="SAM" id="Phobius"/>
    </source>
</evidence>
<dbReference type="Proteomes" id="UP000681720">
    <property type="component" value="Unassembled WGS sequence"/>
</dbReference>
<feature type="transmembrane region" description="Helical" evidence="1">
    <location>
        <begin position="7"/>
        <end position="26"/>
    </location>
</feature>
<keyword evidence="1" id="KW-1133">Transmembrane helix</keyword>